<evidence type="ECO:0000313" key="7">
    <source>
        <dbReference type="Proteomes" id="UP000789375"/>
    </source>
</evidence>
<evidence type="ECO:0000256" key="5">
    <source>
        <dbReference type="SAM" id="Phobius"/>
    </source>
</evidence>
<dbReference type="PANTHER" id="PTHR11785">
    <property type="entry name" value="AMINO ACID TRANSPORTER"/>
    <property type="match status" value="1"/>
</dbReference>
<feature type="transmembrane region" description="Helical" evidence="5">
    <location>
        <begin position="40"/>
        <end position="62"/>
    </location>
</feature>
<organism evidence="6 7">
    <name type="scientific">Funneliformis mosseae</name>
    <name type="common">Endomycorrhizal fungus</name>
    <name type="synonym">Glomus mosseae</name>
    <dbReference type="NCBI Taxonomy" id="27381"/>
    <lineage>
        <taxon>Eukaryota</taxon>
        <taxon>Fungi</taxon>
        <taxon>Fungi incertae sedis</taxon>
        <taxon>Mucoromycota</taxon>
        <taxon>Glomeromycotina</taxon>
        <taxon>Glomeromycetes</taxon>
        <taxon>Glomerales</taxon>
        <taxon>Glomeraceae</taxon>
        <taxon>Funneliformis</taxon>
    </lineage>
</organism>
<accession>A0A9N9DUE4</accession>
<dbReference type="GO" id="GO:0015179">
    <property type="term" value="F:L-amino acid transmembrane transporter activity"/>
    <property type="evidence" value="ECO:0007669"/>
    <property type="project" value="TreeGrafter"/>
</dbReference>
<dbReference type="Gene3D" id="1.20.1740.10">
    <property type="entry name" value="Amino acid/polyamine transporter I"/>
    <property type="match status" value="1"/>
</dbReference>
<keyword evidence="3 5" id="KW-1133">Transmembrane helix</keyword>
<feature type="transmembrane region" description="Helical" evidence="5">
    <location>
        <begin position="215"/>
        <end position="232"/>
    </location>
</feature>
<keyword evidence="4 5" id="KW-0472">Membrane</keyword>
<proteinExistence type="predicted"/>
<feature type="transmembrane region" description="Helical" evidence="5">
    <location>
        <begin position="305"/>
        <end position="328"/>
    </location>
</feature>
<feature type="transmembrane region" description="Helical" evidence="5">
    <location>
        <begin position="140"/>
        <end position="163"/>
    </location>
</feature>
<evidence type="ECO:0000256" key="4">
    <source>
        <dbReference type="ARBA" id="ARBA00023136"/>
    </source>
</evidence>
<sequence length="561" mass="64055">MSQSRTNILGAVFGIGMNINSIIGSGIVTTPGMIWNSVKSPGIVLLLWFIGGIISMSGSLVYSELGVKHKDSGGELKYLQAAYPNPKLLISYLFSFMYILVIRPGITCAILHSAAKYFWYMINGSQNDIKIDMDEWNFPFSPFCSVKFIAIAILFIITAYHMINNRLANVINQTLSVIKLITYSIIAIAGIFRLILDWEISRTNWQKPLSVNKDFTAYPSAILLIMFSYNGWNNLNYSLDEFRSVENKFLVSNGISVVIVTFLYLLINIAFISVIPEDKIRLQDRRTVQIIAVPFFEKLFDNNVILVKIFEFLIVLSLIGTAASNIWSGSRVIVSAAKSGFFPKYLHQLKIWHQYCNTPINALLAQFIWCMLFILFIGSSFVITSFELYSSFAMYSHWIFYLAIGIGLFVIRFKRYKDENADPITFKVSFPIAGIFILAGLFIIICSFFVDVRCPTSTSPDPVVCNQIERIQKMVPMFISYGFLFIGLMFWYYYWWETNKNDVTKEKSTECKEVEEVDVEVEREAVMTEEAIVPFDNLDDDDEIDKDYEGSENASEIFANF</sequence>
<feature type="transmembrane region" description="Helical" evidence="5">
    <location>
        <begin position="392"/>
        <end position="411"/>
    </location>
</feature>
<gene>
    <name evidence="6" type="ORF">FMOSSE_LOCUS11362</name>
</gene>
<keyword evidence="7" id="KW-1185">Reference proteome</keyword>
<comment type="caution">
    <text evidence="6">The sequence shown here is derived from an EMBL/GenBank/DDBJ whole genome shotgun (WGS) entry which is preliminary data.</text>
</comment>
<feature type="transmembrane region" description="Helical" evidence="5">
    <location>
        <begin position="96"/>
        <end position="120"/>
    </location>
</feature>
<dbReference type="Proteomes" id="UP000789375">
    <property type="component" value="Unassembled WGS sequence"/>
</dbReference>
<evidence type="ECO:0000256" key="1">
    <source>
        <dbReference type="ARBA" id="ARBA00004141"/>
    </source>
</evidence>
<evidence type="ECO:0000256" key="3">
    <source>
        <dbReference type="ARBA" id="ARBA00022989"/>
    </source>
</evidence>
<dbReference type="InterPro" id="IPR050598">
    <property type="entry name" value="AminoAcid_Transporter"/>
</dbReference>
<name>A0A9N9DUE4_FUNMO</name>
<evidence type="ECO:0000313" key="6">
    <source>
        <dbReference type="EMBL" id="CAG8648713.1"/>
    </source>
</evidence>
<feature type="transmembrane region" description="Helical" evidence="5">
    <location>
        <begin position="432"/>
        <end position="450"/>
    </location>
</feature>
<evidence type="ECO:0000256" key="2">
    <source>
        <dbReference type="ARBA" id="ARBA00022692"/>
    </source>
</evidence>
<dbReference type="InterPro" id="IPR002293">
    <property type="entry name" value="AA/rel_permease1"/>
</dbReference>
<feature type="transmembrane region" description="Helical" evidence="5">
    <location>
        <begin position="478"/>
        <end position="496"/>
    </location>
</feature>
<comment type="subcellular location">
    <subcellularLocation>
        <location evidence="1">Membrane</location>
        <topology evidence="1">Multi-pass membrane protein</topology>
    </subcellularLocation>
</comment>
<dbReference type="EMBL" id="CAJVPP010004364">
    <property type="protein sequence ID" value="CAG8648713.1"/>
    <property type="molecule type" value="Genomic_DNA"/>
</dbReference>
<dbReference type="GO" id="GO:0016020">
    <property type="term" value="C:membrane"/>
    <property type="evidence" value="ECO:0007669"/>
    <property type="project" value="UniProtKB-SubCell"/>
</dbReference>
<protein>
    <submittedName>
        <fullName evidence="6">11251_t:CDS:1</fullName>
    </submittedName>
</protein>
<feature type="transmembrane region" description="Helical" evidence="5">
    <location>
        <begin position="175"/>
        <end position="195"/>
    </location>
</feature>
<dbReference type="AlphaFoldDB" id="A0A9N9DUE4"/>
<feature type="transmembrane region" description="Helical" evidence="5">
    <location>
        <begin position="253"/>
        <end position="275"/>
    </location>
</feature>
<dbReference type="PANTHER" id="PTHR11785:SF353">
    <property type="entry name" value="METHIONINE TRANSPORTER (EUROFUNG)"/>
    <property type="match status" value="1"/>
</dbReference>
<keyword evidence="2 5" id="KW-0812">Transmembrane</keyword>
<feature type="transmembrane region" description="Helical" evidence="5">
    <location>
        <begin position="363"/>
        <end position="386"/>
    </location>
</feature>
<reference evidence="6" key="1">
    <citation type="submission" date="2021-06" db="EMBL/GenBank/DDBJ databases">
        <authorList>
            <person name="Kallberg Y."/>
            <person name="Tangrot J."/>
            <person name="Rosling A."/>
        </authorList>
    </citation>
    <scope>NUCLEOTIDE SEQUENCE</scope>
    <source>
        <strain evidence="6">87-6 pot B 2015</strain>
    </source>
</reference>
<dbReference type="Pfam" id="PF13520">
    <property type="entry name" value="AA_permease_2"/>
    <property type="match status" value="1"/>
</dbReference>
<feature type="transmembrane region" description="Helical" evidence="5">
    <location>
        <begin position="7"/>
        <end position="28"/>
    </location>
</feature>
<dbReference type="PIRSF" id="PIRSF006060">
    <property type="entry name" value="AA_transporter"/>
    <property type="match status" value="1"/>
</dbReference>